<evidence type="ECO:0000313" key="3">
    <source>
        <dbReference type="Proteomes" id="UP000323917"/>
    </source>
</evidence>
<keyword evidence="1" id="KW-0732">Signal</keyword>
<sequence length="1138" mass="113963" precursor="true">MTHQSLLSLCTSCLLVSSAVIPCISPNSATAQGVVRNWTGGGATDDWFDAANWSPGAVPDPADLLLVSSSDIAGLDSNIVNISDGGRIEISSLSATATLSRLDVGLQGEGTLDMSGGTLTTGFVLIGTTGNSFGTANITGNTSTWNITDGSDRDLYVGEDGEGRLNITGGADIDISDDVLIGNRASGIGVVNVSGSGSTLDLLDAGVISELIVGGFGRGTLNVTNSAAVTSRLGAIANSSGSNGKATVDSAGTWSITEEMYVGSGGTGTLEILGGGSVDNSTGYIARDSTGVGRVLVEGANSLWDVDSTLYVADEGYAELEVRNGGRVVSSIGIVGNDSTGNGSVIVEGDDSMWDIASTLRIGEEGTGSLTISDGAAVENTFADIGNLSGSTGVVTVEGAGSTWTNSSVLNIADSGDGTLNIAGGATVSNTAGNIGFASGSDGTVNVSGGSSHWSNESLVRVGVSGSGTLNILGGAKVSSTHAGIGVIGSGNVSIEGAGSRWIATSSGGSTVGEDGNATMQITSGGAFETPGNLVVAKNDASTSSLTVTGNGSRLDLGFSLSLGNVGGTSTGSATIGTGAHVTVGTSTVIQNANSSLTVDGGSLTTTSLINNNGGTFVFNSGTITIDGGGFHPGNSFLLNGNSTATLNLQGNGVSDFSQLTVGNTGDAVLRLAEGHSLTLDEGTIGVSGEFILDGGHLAAETFNNLAGGEFTFLSGRVTVNGDVLGSSAPFVIPTGGTVDGSGFVEADVVGQPGSTITVTSGNYTLGNPFSFLGFVHEGTLSVGNRIAKLKSAGFAQLGALTTLSGGTITADNGISLGGGDVIMGKGDVNAKIAAGIGSFIYAPGGDLTLGDANAFDGFVSAGNMTVDADSIILLDRNQAQLGTLTTVIGGGKVVAANGVVLDFASAITGDGNIDTPNDPLRPTIINGTVEGTSSNLSIGFNGYVKGIGMLNNVYFTGTHAPGLSPAELLVGNLTYANSATLEIEIGGLTAGNSFDKLTSNGILDLDGTLDVTFLNNFMPSLGDSFEIITAANVIDEFAFENLPDIGPLLWNVNYGATSVLLEVLSPFTADFDQDGDVDGNDFLVWQRNPGVGSLIDWQAQYGSVLPLTANANAVPEPQELFILTCIALFSCMQRVIR</sequence>
<dbReference type="PROSITE" id="PS00018">
    <property type="entry name" value="EF_HAND_1"/>
    <property type="match status" value="1"/>
</dbReference>
<reference evidence="2 3" key="1">
    <citation type="submission" date="2019-08" db="EMBL/GenBank/DDBJ databases">
        <title>Deep-cultivation of Planctomycetes and their phenomic and genomic characterization uncovers novel biology.</title>
        <authorList>
            <person name="Wiegand S."/>
            <person name="Jogler M."/>
            <person name="Boedeker C."/>
            <person name="Pinto D."/>
            <person name="Vollmers J."/>
            <person name="Rivas-Marin E."/>
            <person name="Kohn T."/>
            <person name="Peeters S.H."/>
            <person name="Heuer A."/>
            <person name="Rast P."/>
            <person name="Oberbeckmann S."/>
            <person name="Bunk B."/>
            <person name="Jeske O."/>
            <person name="Meyerdierks A."/>
            <person name="Storesund J.E."/>
            <person name="Kallscheuer N."/>
            <person name="Luecker S."/>
            <person name="Lage O.M."/>
            <person name="Pohl T."/>
            <person name="Merkel B.J."/>
            <person name="Hornburger P."/>
            <person name="Mueller R.-W."/>
            <person name="Bruemmer F."/>
            <person name="Labrenz M."/>
            <person name="Spormann A.M."/>
            <person name="Op den Camp H."/>
            <person name="Overmann J."/>
            <person name="Amann R."/>
            <person name="Jetten M.S.M."/>
            <person name="Mascher T."/>
            <person name="Medema M.H."/>
            <person name="Devos D.P."/>
            <person name="Kaster A.-K."/>
            <person name="Ovreas L."/>
            <person name="Rohde M."/>
            <person name="Galperin M.Y."/>
            <person name="Jogler C."/>
        </authorList>
    </citation>
    <scope>NUCLEOTIDE SEQUENCE [LARGE SCALE GENOMIC DNA]</scope>
    <source>
        <strain evidence="2 3">Pr1d</strain>
    </source>
</reference>
<dbReference type="EMBL" id="CP042913">
    <property type="protein sequence ID" value="QEG33640.1"/>
    <property type="molecule type" value="Genomic_DNA"/>
</dbReference>
<evidence type="ECO:0000313" key="2">
    <source>
        <dbReference type="EMBL" id="QEG33640.1"/>
    </source>
</evidence>
<dbReference type="AlphaFoldDB" id="A0A5B9Q7D0"/>
<evidence type="ECO:0000256" key="1">
    <source>
        <dbReference type="SAM" id="SignalP"/>
    </source>
</evidence>
<accession>A0A5B9Q7D0</accession>
<dbReference type="InterPro" id="IPR011050">
    <property type="entry name" value="Pectin_lyase_fold/virulence"/>
</dbReference>
<dbReference type="RefSeq" id="WP_148072380.1">
    <property type="nucleotide sequence ID" value="NZ_CP042913.1"/>
</dbReference>
<feature type="chain" id="PRO_5023013314" evidence="1">
    <location>
        <begin position="32"/>
        <end position="1138"/>
    </location>
</feature>
<protein>
    <submittedName>
        <fullName evidence="2">Putative lipoprotein</fullName>
    </submittedName>
</protein>
<dbReference type="NCBIfam" id="TIGR04393">
    <property type="entry name" value="rpt_T5SS_PEPC"/>
    <property type="match status" value="8"/>
</dbReference>
<gene>
    <name evidence="2" type="ORF">Pr1d_09040</name>
</gene>
<feature type="signal peptide" evidence="1">
    <location>
        <begin position="1"/>
        <end position="31"/>
    </location>
</feature>
<dbReference type="OrthoDB" id="292163at2"/>
<proteinExistence type="predicted"/>
<keyword evidence="2" id="KW-0449">Lipoprotein</keyword>
<dbReference type="SUPFAM" id="SSF51126">
    <property type="entry name" value="Pectin lyase-like"/>
    <property type="match status" value="1"/>
</dbReference>
<dbReference type="InterPro" id="IPR030895">
    <property type="entry name" value="T5SS_PEPC_rpt"/>
</dbReference>
<dbReference type="KEGG" id="bgok:Pr1d_09040"/>
<keyword evidence="3" id="KW-1185">Reference proteome</keyword>
<name>A0A5B9Q7D0_9BACT</name>
<dbReference type="Proteomes" id="UP000323917">
    <property type="component" value="Chromosome"/>
</dbReference>
<dbReference type="InterPro" id="IPR018247">
    <property type="entry name" value="EF_Hand_1_Ca_BS"/>
</dbReference>
<organism evidence="2 3">
    <name type="scientific">Bythopirellula goksoeyrii</name>
    <dbReference type="NCBI Taxonomy" id="1400387"/>
    <lineage>
        <taxon>Bacteria</taxon>
        <taxon>Pseudomonadati</taxon>
        <taxon>Planctomycetota</taxon>
        <taxon>Planctomycetia</taxon>
        <taxon>Pirellulales</taxon>
        <taxon>Lacipirellulaceae</taxon>
        <taxon>Bythopirellula</taxon>
    </lineage>
</organism>